<dbReference type="InterPro" id="IPR001610">
    <property type="entry name" value="PAC"/>
</dbReference>
<dbReference type="SMART" id="SM00448">
    <property type="entry name" value="REC"/>
    <property type="match status" value="1"/>
</dbReference>
<dbReference type="InterPro" id="IPR013767">
    <property type="entry name" value="PAS_fold"/>
</dbReference>
<dbReference type="PROSITE" id="PS50109">
    <property type="entry name" value="HIS_KIN"/>
    <property type="match status" value="1"/>
</dbReference>
<dbReference type="InterPro" id="IPR004358">
    <property type="entry name" value="Sig_transdc_His_kin-like_C"/>
</dbReference>
<dbReference type="SMART" id="SM00388">
    <property type="entry name" value="HisKA"/>
    <property type="match status" value="1"/>
</dbReference>
<dbReference type="Proteomes" id="UP000008561">
    <property type="component" value="Chromosome"/>
</dbReference>
<keyword evidence="4" id="KW-0808">Transferase</keyword>
<dbReference type="InterPro" id="IPR035965">
    <property type="entry name" value="PAS-like_dom_sf"/>
</dbReference>
<dbReference type="PRINTS" id="PR00344">
    <property type="entry name" value="BCTRLSENSOR"/>
</dbReference>
<evidence type="ECO:0000313" key="16">
    <source>
        <dbReference type="EMBL" id="ABW69067.1"/>
    </source>
</evidence>
<feature type="domain" description="PAS" evidence="14">
    <location>
        <begin position="381"/>
        <end position="435"/>
    </location>
</feature>
<dbReference type="InterPro" id="IPR000700">
    <property type="entry name" value="PAS-assoc_C"/>
</dbReference>
<dbReference type="Pfam" id="PF00989">
    <property type="entry name" value="PAS"/>
    <property type="match status" value="1"/>
</dbReference>
<dbReference type="PANTHER" id="PTHR43065">
    <property type="entry name" value="SENSOR HISTIDINE KINASE"/>
    <property type="match status" value="1"/>
</dbReference>
<evidence type="ECO:0000256" key="7">
    <source>
        <dbReference type="ARBA" id="ARBA00022840"/>
    </source>
</evidence>
<evidence type="ECO:0000256" key="1">
    <source>
        <dbReference type="ARBA" id="ARBA00000085"/>
    </source>
</evidence>
<dbReference type="SMART" id="SM00387">
    <property type="entry name" value="HATPase_c"/>
    <property type="match status" value="1"/>
</dbReference>
<dbReference type="Gene3D" id="3.40.50.2300">
    <property type="match status" value="1"/>
</dbReference>
<dbReference type="eggNOG" id="COG5000">
    <property type="taxonomic scope" value="Bacteria"/>
</dbReference>
<dbReference type="EMBL" id="CP000859">
    <property type="protein sequence ID" value="ABW69067.1"/>
    <property type="molecule type" value="Genomic_DNA"/>
</dbReference>
<feature type="domain" description="Response regulatory" evidence="13">
    <location>
        <begin position="1016"/>
        <end position="1132"/>
    </location>
</feature>
<keyword evidence="11" id="KW-0472">Membrane</keyword>
<dbReference type="PROSITE" id="PS50110">
    <property type="entry name" value="RESPONSE_REGULATORY"/>
    <property type="match status" value="1"/>
</dbReference>
<sequence>MTTDTPAPVTTRPESPFGKRGLLSGLAGVLALLLVAGAMLIWQTVRHADGSMRADLLEQARLVAGALDLEKVLALSGTAADLEAPAYRDIKKQLGALHRTHGRARFIYLLGQRPDGGLFFLADSEPAESQNLSPPGQPYEEASAGLLRVFATGTGTVEGPEADRWGTWVSALVPLFEPQTGRVAAVLGMDVDARRWQGAVLAAAAWPSVLTAALIASLALSFALAVARRRTLNFQTEIARARKQAEQAAAETERERRLLQTLLHAIPAPVFFKDRNGLYLGCNPAFEAITGKTEAEILGKRPHEIWPENYSSTYRDKDLELLKTGGKQQYEYQYAGPDGTARDVVFYKSAFQDSAGRVDGLVGVMLDISERKQAEEALRESEKKYRVLIDGLPDIVMRFDRDGRHLFVSDNISDLIDLPAARFIGRTHRELDFPEPACRFWEKAIQGVFDSKTPFETEFRFQGKQGEVVFNWRLIPEQDAHGEIRSVLSFCRNVTAHRKIEQDYHTLFREMLDGFALHEIIRDAAGRAIDYRFLAVNPAFERMTGLAAREIVGKTVLEVLPDTEPYWIERYAGVAETGDPVFFEEHARALEKYFAVTAFRPAPNQFASIFQDITERKQAEEALRKNEERYRSVLDNIETGYYEVDLAGNLTFFNPSLCKILGYPSDEAMGMNYKKYMAPETAKKVFQIFNHVFRTGETDKSFEWTLIKKNGEKCHVATSISLMRDTDGNPIGFRGIERDITEHKQAEAEKEKLSAQLIQARKMEAVGRLAGGVAHDFNNMLNVIVGHAELALDETRPDDPVCETLNEILGAARRSAEITRQLLAFARKQTIHPRVLDLNATMGDRLKVLQRLLGEDVDMAWTPGPDLWPVRMDPSQIDQVMANLLDNARDAIDGVGRVEIETDNVRLGPWDCVDCPGLVPGEYVRLSVRDTGRGMDRKTLDNLFEPFFTTKGVGEGTGLGLATVYGIIKQNNGFIYAASRPGQGTAFTVYLPRHAGAPEPAPSAKGQKAPAASGGTVLVVEDEASVLKLVQRVLERLGYNVLTALGPARAITMADEHQGTIDLLITDVIMPEMSGRDLAKTMKKRFPDLRVLYMSGYTADIIGRRGELEADVNFIQKPFSNQDMAEKVRDALKE</sequence>
<evidence type="ECO:0000256" key="6">
    <source>
        <dbReference type="ARBA" id="ARBA00022777"/>
    </source>
</evidence>
<dbReference type="HOGENOM" id="CLU_278582_0_0_7"/>
<proteinExistence type="predicted"/>
<keyword evidence="10" id="KW-0175">Coiled coil</keyword>
<evidence type="ECO:0000259" key="15">
    <source>
        <dbReference type="PROSITE" id="PS50113"/>
    </source>
</evidence>
<keyword evidence="6 16" id="KW-0418">Kinase</keyword>
<feature type="transmembrane region" description="Helical" evidence="11">
    <location>
        <begin position="199"/>
        <end position="226"/>
    </location>
</feature>
<feature type="domain" description="PAS" evidence="14">
    <location>
        <begin position="504"/>
        <end position="560"/>
    </location>
</feature>
<evidence type="ECO:0000256" key="5">
    <source>
        <dbReference type="ARBA" id="ARBA00022741"/>
    </source>
</evidence>
<dbReference type="Gene3D" id="3.30.565.10">
    <property type="entry name" value="Histidine kinase-like ATPase, C-terminal domain"/>
    <property type="match status" value="1"/>
</dbReference>
<feature type="transmembrane region" description="Helical" evidence="11">
    <location>
        <begin position="22"/>
        <end position="42"/>
    </location>
</feature>
<dbReference type="eggNOG" id="COG4191">
    <property type="taxonomic scope" value="Bacteria"/>
</dbReference>
<feature type="coiled-coil region" evidence="10">
    <location>
        <begin position="736"/>
        <end position="763"/>
    </location>
</feature>
<keyword evidence="5" id="KW-0547">Nucleotide-binding</keyword>
<organism evidence="16 17">
    <name type="scientific">Desulfosudis oleivorans (strain DSM 6200 / JCM 39069 / Hxd3)</name>
    <name type="common">Desulfococcus oleovorans</name>
    <dbReference type="NCBI Taxonomy" id="96561"/>
    <lineage>
        <taxon>Bacteria</taxon>
        <taxon>Pseudomonadati</taxon>
        <taxon>Thermodesulfobacteriota</taxon>
        <taxon>Desulfobacteria</taxon>
        <taxon>Desulfobacterales</taxon>
        <taxon>Desulfosudaceae</taxon>
        <taxon>Desulfosudis</taxon>
    </lineage>
</organism>
<dbReference type="InterPro" id="IPR001789">
    <property type="entry name" value="Sig_transdc_resp-reg_receiver"/>
</dbReference>
<evidence type="ECO:0000256" key="10">
    <source>
        <dbReference type="SAM" id="Coils"/>
    </source>
</evidence>
<feature type="coiled-coil region" evidence="10">
    <location>
        <begin position="235"/>
        <end position="262"/>
    </location>
</feature>
<dbReference type="InterPro" id="IPR003661">
    <property type="entry name" value="HisK_dim/P_dom"/>
</dbReference>
<reference evidence="16 17" key="1">
    <citation type="submission" date="2007-10" db="EMBL/GenBank/DDBJ databases">
        <title>Complete sequence of Desulfococcus oleovorans Hxd3.</title>
        <authorList>
            <consortium name="US DOE Joint Genome Institute"/>
            <person name="Copeland A."/>
            <person name="Lucas S."/>
            <person name="Lapidus A."/>
            <person name="Barry K."/>
            <person name="Glavina del Rio T."/>
            <person name="Dalin E."/>
            <person name="Tice H."/>
            <person name="Pitluck S."/>
            <person name="Kiss H."/>
            <person name="Brettin T."/>
            <person name="Bruce D."/>
            <person name="Detter J.C."/>
            <person name="Han C."/>
            <person name="Schmutz J."/>
            <person name="Larimer F."/>
            <person name="Land M."/>
            <person name="Hauser L."/>
            <person name="Kyrpides N."/>
            <person name="Kim E."/>
            <person name="Wawrik B."/>
            <person name="Richardson P."/>
        </authorList>
    </citation>
    <scope>NUCLEOTIDE SEQUENCE [LARGE SCALE GENOMIC DNA]</scope>
    <source>
        <strain evidence="17">DSM 6200 / JCM 39069 / Hxd3</strain>
    </source>
</reference>
<dbReference type="Gene3D" id="3.30.450.20">
    <property type="entry name" value="PAS domain"/>
    <property type="match status" value="4"/>
</dbReference>
<keyword evidence="8" id="KW-0902">Two-component regulatory system</keyword>
<evidence type="ECO:0000256" key="4">
    <source>
        <dbReference type="ARBA" id="ARBA00022679"/>
    </source>
</evidence>
<dbReference type="CDD" id="cd00082">
    <property type="entry name" value="HisKA"/>
    <property type="match status" value="1"/>
</dbReference>
<evidence type="ECO:0000256" key="3">
    <source>
        <dbReference type="ARBA" id="ARBA00022553"/>
    </source>
</evidence>
<dbReference type="InterPro" id="IPR036890">
    <property type="entry name" value="HATPase_C_sf"/>
</dbReference>
<dbReference type="InterPro" id="IPR013656">
    <property type="entry name" value="PAS_4"/>
</dbReference>
<dbReference type="InterPro" id="IPR003594">
    <property type="entry name" value="HATPase_dom"/>
</dbReference>
<evidence type="ECO:0000259" key="13">
    <source>
        <dbReference type="PROSITE" id="PS50110"/>
    </source>
</evidence>
<name>A9A0Q0_DESOH</name>
<evidence type="ECO:0000259" key="14">
    <source>
        <dbReference type="PROSITE" id="PS50112"/>
    </source>
</evidence>
<dbReference type="SUPFAM" id="SSF55785">
    <property type="entry name" value="PYP-like sensor domain (PAS domain)"/>
    <property type="match status" value="4"/>
</dbReference>
<evidence type="ECO:0000259" key="12">
    <source>
        <dbReference type="PROSITE" id="PS50109"/>
    </source>
</evidence>
<accession>A9A0Q0</accession>
<dbReference type="RefSeq" id="WP_012176676.1">
    <property type="nucleotide sequence ID" value="NC_009943.1"/>
</dbReference>
<gene>
    <name evidence="16" type="ordered locus">Dole_3264</name>
</gene>
<feature type="domain" description="PAC" evidence="15">
    <location>
        <begin position="700"/>
        <end position="752"/>
    </location>
</feature>
<dbReference type="InterPro" id="IPR005467">
    <property type="entry name" value="His_kinase_dom"/>
</dbReference>
<evidence type="ECO:0000313" key="17">
    <source>
        <dbReference type="Proteomes" id="UP000008561"/>
    </source>
</evidence>
<dbReference type="CDD" id="cd00130">
    <property type="entry name" value="PAS"/>
    <property type="match status" value="4"/>
</dbReference>
<keyword evidence="3 9" id="KW-0597">Phosphoprotein</keyword>
<keyword evidence="7" id="KW-0067">ATP-binding</keyword>
<dbReference type="NCBIfam" id="TIGR00229">
    <property type="entry name" value="sensory_box"/>
    <property type="match status" value="4"/>
</dbReference>
<dbReference type="SMART" id="SM00086">
    <property type="entry name" value="PAC"/>
    <property type="match status" value="3"/>
</dbReference>
<dbReference type="GO" id="GO:0000155">
    <property type="term" value="F:phosphorelay sensor kinase activity"/>
    <property type="evidence" value="ECO:0007669"/>
    <property type="project" value="InterPro"/>
</dbReference>
<dbReference type="Gene3D" id="1.10.287.130">
    <property type="match status" value="1"/>
</dbReference>
<feature type="domain" description="Histidine kinase" evidence="12">
    <location>
        <begin position="772"/>
        <end position="995"/>
    </location>
</feature>
<dbReference type="SUPFAM" id="SSF52172">
    <property type="entry name" value="CheY-like"/>
    <property type="match status" value="1"/>
</dbReference>
<comment type="catalytic activity">
    <reaction evidence="1">
        <text>ATP + protein L-histidine = ADP + protein N-phospho-L-histidine.</text>
        <dbReference type="EC" id="2.7.13.3"/>
    </reaction>
</comment>
<dbReference type="Pfam" id="PF02518">
    <property type="entry name" value="HATPase_c"/>
    <property type="match status" value="1"/>
</dbReference>
<dbReference type="KEGG" id="dol:Dole_3264"/>
<dbReference type="InterPro" id="IPR000014">
    <property type="entry name" value="PAS"/>
</dbReference>
<dbReference type="InterPro" id="IPR011006">
    <property type="entry name" value="CheY-like_superfamily"/>
</dbReference>
<dbReference type="Pfam" id="PF00072">
    <property type="entry name" value="Response_reg"/>
    <property type="match status" value="1"/>
</dbReference>
<feature type="domain" description="PAC" evidence="15">
    <location>
        <begin position="328"/>
        <end position="380"/>
    </location>
</feature>
<feature type="domain" description="PAC" evidence="15">
    <location>
        <begin position="455"/>
        <end position="506"/>
    </location>
</feature>
<feature type="domain" description="PAS" evidence="14">
    <location>
        <begin position="255"/>
        <end position="300"/>
    </location>
</feature>
<dbReference type="Pfam" id="PF08448">
    <property type="entry name" value="PAS_4"/>
    <property type="match status" value="3"/>
</dbReference>
<dbReference type="AlphaFoldDB" id="A9A0Q0"/>
<dbReference type="SUPFAM" id="SSF55874">
    <property type="entry name" value="ATPase domain of HSP90 chaperone/DNA topoisomerase II/histidine kinase"/>
    <property type="match status" value="1"/>
</dbReference>
<dbReference type="GO" id="GO:0005524">
    <property type="term" value="F:ATP binding"/>
    <property type="evidence" value="ECO:0007669"/>
    <property type="project" value="UniProtKB-KW"/>
</dbReference>
<dbReference type="PROSITE" id="PS50112">
    <property type="entry name" value="PAS"/>
    <property type="match status" value="4"/>
</dbReference>
<protein>
    <recommendedName>
        <fullName evidence="2">histidine kinase</fullName>
        <ecNumber evidence="2">2.7.13.3</ecNumber>
    </recommendedName>
</protein>
<dbReference type="PANTHER" id="PTHR43065:SF42">
    <property type="entry name" value="TWO-COMPONENT SENSOR PPRA"/>
    <property type="match status" value="1"/>
</dbReference>
<dbReference type="SUPFAM" id="SSF47384">
    <property type="entry name" value="Homodimeric domain of signal transducing histidine kinase"/>
    <property type="match status" value="1"/>
</dbReference>
<dbReference type="GO" id="GO:0006355">
    <property type="term" value="P:regulation of DNA-templated transcription"/>
    <property type="evidence" value="ECO:0007669"/>
    <property type="project" value="InterPro"/>
</dbReference>
<dbReference type="InterPro" id="IPR036097">
    <property type="entry name" value="HisK_dim/P_sf"/>
</dbReference>
<evidence type="ECO:0000256" key="2">
    <source>
        <dbReference type="ARBA" id="ARBA00012438"/>
    </source>
</evidence>
<dbReference type="EC" id="2.7.13.3" evidence="2"/>
<dbReference type="OrthoDB" id="5409660at2"/>
<feature type="domain" description="PAS" evidence="14">
    <location>
        <begin position="626"/>
        <end position="696"/>
    </location>
</feature>
<dbReference type="eggNOG" id="COG0784">
    <property type="taxonomic scope" value="Bacteria"/>
</dbReference>
<dbReference type="Pfam" id="PF00512">
    <property type="entry name" value="HisKA"/>
    <property type="match status" value="1"/>
</dbReference>
<evidence type="ECO:0000256" key="9">
    <source>
        <dbReference type="PROSITE-ProRule" id="PRU00169"/>
    </source>
</evidence>
<keyword evidence="17" id="KW-1185">Reference proteome</keyword>
<dbReference type="SMART" id="SM00091">
    <property type="entry name" value="PAS"/>
    <property type="match status" value="4"/>
</dbReference>
<keyword evidence="11" id="KW-1133">Transmembrane helix</keyword>
<keyword evidence="11" id="KW-0812">Transmembrane</keyword>
<evidence type="ECO:0000256" key="8">
    <source>
        <dbReference type="ARBA" id="ARBA00023012"/>
    </source>
</evidence>
<dbReference type="STRING" id="96561.Dole_3264"/>
<feature type="modified residue" description="4-aspartylphosphate" evidence="9">
    <location>
        <position position="1067"/>
    </location>
</feature>
<dbReference type="PROSITE" id="PS50113">
    <property type="entry name" value="PAC"/>
    <property type="match status" value="3"/>
</dbReference>
<evidence type="ECO:0000256" key="11">
    <source>
        <dbReference type="SAM" id="Phobius"/>
    </source>
</evidence>